<dbReference type="PANTHER" id="PTHR24320">
    <property type="entry name" value="RETINOL DEHYDROGENASE"/>
    <property type="match status" value="1"/>
</dbReference>
<dbReference type="PANTHER" id="PTHR24320:SF148">
    <property type="entry name" value="NAD(P)-BINDING ROSSMANN-FOLD SUPERFAMILY PROTEIN"/>
    <property type="match status" value="1"/>
</dbReference>
<gene>
    <name evidence="3" type="ORF">GOARA_053_00050</name>
</gene>
<proteinExistence type="inferred from homology"/>
<comment type="similarity">
    <text evidence="1">Belongs to the short-chain dehydrogenases/reductases (SDR) family.</text>
</comment>
<dbReference type="Gene3D" id="3.40.50.720">
    <property type="entry name" value="NAD(P)-binding Rossmann-like Domain"/>
    <property type="match status" value="1"/>
</dbReference>
<reference evidence="3 4" key="1">
    <citation type="submission" date="2011-11" db="EMBL/GenBank/DDBJ databases">
        <title>Whole genome shotgun sequence of Gordonia araii NBRC 100433.</title>
        <authorList>
            <person name="Yoshida Y."/>
            <person name="Hosoyama A."/>
            <person name="Tsuchikane K."/>
            <person name="Katsumata H."/>
            <person name="Yamazaki S."/>
            <person name="Fujita N."/>
        </authorList>
    </citation>
    <scope>NUCLEOTIDE SEQUENCE [LARGE SCALE GENOMIC DNA]</scope>
    <source>
        <strain evidence="3 4">NBRC 100433</strain>
    </source>
</reference>
<evidence type="ECO:0000256" key="1">
    <source>
        <dbReference type="ARBA" id="ARBA00006484"/>
    </source>
</evidence>
<evidence type="ECO:0000256" key="2">
    <source>
        <dbReference type="ARBA" id="ARBA00023002"/>
    </source>
</evidence>
<keyword evidence="2" id="KW-0560">Oxidoreductase</keyword>
<dbReference type="SUPFAM" id="SSF51735">
    <property type="entry name" value="NAD(P)-binding Rossmann-fold domains"/>
    <property type="match status" value="1"/>
</dbReference>
<name>G7H2V4_9ACTN</name>
<dbReference type="InterPro" id="IPR036291">
    <property type="entry name" value="NAD(P)-bd_dom_sf"/>
</dbReference>
<organism evidence="3 4">
    <name type="scientific">Gordonia araii NBRC 100433</name>
    <dbReference type="NCBI Taxonomy" id="1073574"/>
    <lineage>
        <taxon>Bacteria</taxon>
        <taxon>Bacillati</taxon>
        <taxon>Actinomycetota</taxon>
        <taxon>Actinomycetes</taxon>
        <taxon>Mycobacteriales</taxon>
        <taxon>Gordoniaceae</taxon>
        <taxon>Gordonia</taxon>
    </lineage>
</organism>
<accession>G7H2V4</accession>
<comment type="caution">
    <text evidence="3">The sequence shown here is derived from an EMBL/GenBank/DDBJ whole genome shotgun (WGS) entry which is preliminary data.</text>
</comment>
<keyword evidence="4" id="KW-1185">Reference proteome</keyword>
<dbReference type="AlphaFoldDB" id="G7H2V4"/>
<evidence type="ECO:0000313" key="4">
    <source>
        <dbReference type="Proteomes" id="UP000035088"/>
    </source>
</evidence>
<protein>
    <submittedName>
        <fullName evidence="3">Oxidoreductase</fullName>
    </submittedName>
</protein>
<sequence length="241" mass="26066">MSSVLGAARAVADAVAAGDLPPLSAIVGNAGIQHVDDTTETDEGLEETFAVNVLANYVLIEELRPHLRPRSRIVITVSDTHFGDFRHNMGMVPGPAWPEDPARLASIRTFDRPESVSAGRTAYSTSKLAAIYLVHEYARRLPEGVDIVGYNPGFVPGTGLARNAGALSRFAVRRILPLMTLTPLATGQRAAGKHLADAVLGRIDVPSGGYIDRNRVVPSSSESYDEKRERQLWETLERLTA</sequence>
<dbReference type="Proteomes" id="UP000035088">
    <property type="component" value="Unassembled WGS sequence"/>
</dbReference>
<evidence type="ECO:0000313" key="3">
    <source>
        <dbReference type="EMBL" id="GAB10179.1"/>
    </source>
</evidence>
<dbReference type="GO" id="GO:0016491">
    <property type="term" value="F:oxidoreductase activity"/>
    <property type="evidence" value="ECO:0007669"/>
    <property type="project" value="UniProtKB-KW"/>
</dbReference>
<dbReference type="STRING" id="1073574.GOARA_053_00050"/>
<dbReference type="EMBL" id="BAEE01000053">
    <property type="protein sequence ID" value="GAB10179.1"/>
    <property type="molecule type" value="Genomic_DNA"/>
</dbReference>